<evidence type="ECO:0000256" key="5">
    <source>
        <dbReference type="ARBA" id="ARBA00022857"/>
    </source>
</evidence>
<evidence type="ECO:0000256" key="2">
    <source>
        <dbReference type="ARBA" id="ARBA00010139"/>
    </source>
</evidence>
<evidence type="ECO:0000313" key="9">
    <source>
        <dbReference type="EMBL" id="OXA45122.1"/>
    </source>
</evidence>
<proteinExistence type="inferred from homology"/>
<dbReference type="GO" id="GO:0004499">
    <property type="term" value="F:N,N-dimethylaniline monooxygenase activity"/>
    <property type="evidence" value="ECO:0007669"/>
    <property type="project" value="InterPro"/>
</dbReference>
<protein>
    <recommendedName>
        <fullName evidence="8">Flavin-containing monooxygenase</fullName>
        <ecNumber evidence="8">1.-.-.-</ecNumber>
    </recommendedName>
</protein>
<dbReference type="GO" id="GO:0050661">
    <property type="term" value="F:NADP binding"/>
    <property type="evidence" value="ECO:0007669"/>
    <property type="project" value="InterPro"/>
</dbReference>
<dbReference type="PANTHER" id="PTHR43098:SF3">
    <property type="entry name" value="L-ORNITHINE N(5)-MONOOXYGENASE-RELATED"/>
    <property type="match status" value="1"/>
</dbReference>
<dbReference type="Pfam" id="PF00743">
    <property type="entry name" value="FMO-like"/>
    <property type="match status" value="1"/>
</dbReference>
<keyword evidence="7 8" id="KW-0503">Monooxygenase</keyword>
<comment type="cofactor">
    <cofactor evidence="1 8">
        <name>FAD</name>
        <dbReference type="ChEBI" id="CHEBI:57692"/>
    </cofactor>
</comment>
<evidence type="ECO:0000256" key="6">
    <source>
        <dbReference type="ARBA" id="ARBA00023002"/>
    </source>
</evidence>
<dbReference type="AlphaFoldDB" id="A0A226DHU9"/>
<comment type="similarity">
    <text evidence="8">Belongs to the FMO family.</text>
</comment>
<evidence type="ECO:0000256" key="3">
    <source>
        <dbReference type="ARBA" id="ARBA00022630"/>
    </source>
</evidence>
<dbReference type="InterPro" id="IPR036188">
    <property type="entry name" value="FAD/NAD-bd_sf"/>
</dbReference>
<name>A0A226DHU9_FOLCA</name>
<dbReference type="EC" id="1.-.-.-" evidence="8"/>
<evidence type="ECO:0000313" key="10">
    <source>
        <dbReference type="Proteomes" id="UP000198287"/>
    </source>
</evidence>
<evidence type="ECO:0000256" key="1">
    <source>
        <dbReference type="ARBA" id="ARBA00001974"/>
    </source>
</evidence>
<dbReference type="InterPro" id="IPR050775">
    <property type="entry name" value="FAD-binding_Monooxygenases"/>
</dbReference>
<comment type="caution">
    <text evidence="9">The sequence shown here is derived from an EMBL/GenBank/DDBJ whole genome shotgun (WGS) entry which is preliminary data.</text>
</comment>
<keyword evidence="3 8" id="KW-0285">Flavoprotein</keyword>
<accession>A0A226DHU9</accession>
<evidence type="ECO:0000256" key="4">
    <source>
        <dbReference type="ARBA" id="ARBA00022827"/>
    </source>
</evidence>
<evidence type="ECO:0000256" key="8">
    <source>
        <dbReference type="RuleBase" id="RU361177"/>
    </source>
</evidence>
<dbReference type="SUPFAM" id="SSF51905">
    <property type="entry name" value="FAD/NAD(P)-binding domain"/>
    <property type="match status" value="1"/>
</dbReference>
<dbReference type="InterPro" id="IPR020946">
    <property type="entry name" value="Flavin_mOase-like"/>
</dbReference>
<keyword evidence="6 8" id="KW-0560">Oxidoreductase</keyword>
<reference evidence="9 10" key="1">
    <citation type="submission" date="2015-12" db="EMBL/GenBank/DDBJ databases">
        <title>The genome of Folsomia candida.</title>
        <authorList>
            <person name="Faddeeva A."/>
            <person name="Derks M.F."/>
            <person name="Anvar Y."/>
            <person name="Smit S."/>
            <person name="Van Straalen N."/>
            <person name="Roelofs D."/>
        </authorList>
    </citation>
    <scope>NUCLEOTIDE SEQUENCE [LARGE SCALE GENOMIC DNA]</scope>
    <source>
        <strain evidence="9 10">VU population</strain>
        <tissue evidence="9">Whole body</tissue>
    </source>
</reference>
<dbReference type="EMBL" id="LNIX01000018">
    <property type="protein sequence ID" value="OXA45122.1"/>
    <property type="molecule type" value="Genomic_DNA"/>
</dbReference>
<evidence type="ECO:0000256" key="7">
    <source>
        <dbReference type="ARBA" id="ARBA00023033"/>
    </source>
</evidence>
<dbReference type="OrthoDB" id="66881at2759"/>
<dbReference type="Gene3D" id="3.50.50.60">
    <property type="entry name" value="FAD/NAD(P)-binding domain"/>
    <property type="match status" value="2"/>
</dbReference>
<dbReference type="Proteomes" id="UP000198287">
    <property type="component" value="Unassembled WGS sequence"/>
</dbReference>
<gene>
    <name evidence="9" type="ORF">Fcan01_20086</name>
</gene>
<comment type="similarity">
    <text evidence="2">Belongs to the FAD-binding monooxygenase family.</text>
</comment>
<dbReference type="PANTHER" id="PTHR43098">
    <property type="entry name" value="L-ORNITHINE N(5)-MONOOXYGENASE-RELATED"/>
    <property type="match status" value="1"/>
</dbReference>
<sequence>MSASFSEIISNPPMLDGVIIGAGFSGLYTLWKLREVGFSVKILELGSAIGGTWYHNRYPGARVDSGIPIYQLSIEKAWSNFEWSEKFPGREEILRYFEHLDKTLDLRKDIEFNTRVVSATFDESLHLWEVKTLSGRSMLTRHLILCVGSCSKKYIPEFSGLNKFRGQLYHSADWPEENVPLRGKHVAVVGTGASGVQIIQEIGPIVDHLTVYQRTPNLALPLRQTKSRDVPFAQRSQYKEAFAKTRTTFGGMDFDFAPKTFSDSTPQQRKSLYESTWAIGGFNFALANYAEIYFDQSANNAVYAFWRDKVRQRVKNEATRDLLAPLVQPHPFGTKRPSLEQSYYEVFNQNNVDLINVKESPILEIIPTGIKTADGRHVEVDVIILATGFDTNTGGILNISIKNGGGTSIAEKWGQRTSTFLGITVSGFPNMFLLYGPQAPTAFSNGPTCIEIQADWMIDLMVDMRSKKRARVEADKQAEDVWVAMVRHVWEISLFRKAESWYQGANIPGKRREPLNFAGGIPAYRKTLNECRDEGYRGLHFK</sequence>
<keyword evidence="4 8" id="KW-0274">FAD</keyword>
<keyword evidence="10" id="KW-1185">Reference proteome</keyword>
<organism evidence="9 10">
    <name type="scientific">Folsomia candida</name>
    <name type="common">Springtail</name>
    <dbReference type="NCBI Taxonomy" id="158441"/>
    <lineage>
        <taxon>Eukaryota</taxon>
        <taxon>Metazoa</taxon>
        <taxon>Ecdysozoa</taxon>
        <taxon>Arthropoda</taxon>
        <taxon>Hexapoda</taxon>
        <taxon>Collembola</taxon>
        <taxon>Entomobryomorpha</taxon>
        <taxon>Isotomoidea</taxon>
        <taxon>Isotomidae</taxon>
        <taxon>Proisotominae</taxon>
        <taxon>Folsomia</taxon>
    </lineage>
</organism>
<keyword evidence="5" id="KW-0521">NADP</keyword>
<dbReference type="GO" id="GO:0050660">
    <property type="term" value="F:flavin adenine dinucleotide binding"/>
    <property type="evidence" value="ECO:0007669"/>
    <property type="project" value="InterPro"/>
</dbReference>